<accession>A0A1H1ZPY3</accession>
<feature type="transmembrane region" description="Helical" evidence="1">
    <location>
        <begin position="89"/>
        <end position="111"/>
    </location>
</feature>
<feature type="transmembrane region" description="Helical" evidence="1">
    <location>
        <begin position="55"/>
        <end position="82"/>
    </location>
</feature>
<dbReference type="PROSITE" id="PS51257">
    <property type="entry name" value="PROKAR_LIPOPROTEIN"/>
    <property type="match status" value="1"/>
</dbReference>
<reference evidence="2 3" key="1">
    <citation type="submission" date="2016-10" db="EMBL/GenBank/DDBJ databases">
        <authorList>
            <person name="de Groot N.N."/>
        </authorList>
    </citation>
    <scope>NUCLEOTIDE SEQUENCE [LARGE SCALE GENOMIC DNA]</scope>
    <source>
        <strain evidence="2 3">DSM 21800</strain>
    </source>
</reference>
<dbReference type="STRING" id="630515.SAMN04489812_5364"/>
<name>A0A1H1ZPY3_9ACTN</name>
<evidence type="ECO:0000313" key="2">
    <source>
        <dbReference type="EMBL" id="SDT35647.1"/>
    </source>
</evidence>
<dbReference type="AlphaFoldDB" id="A0A1H1ZPY3"/>
<keyword evidence="1" id="KW-0472">Membrane</keyword>
<organism evidence="2 3">
    <name type="scientific">Microlunatus soli</name>
    <dbReference type="NCBI Taxonomy" id="630515"/>
    <lineage>
        <taxon>Bacteria</taxon>
        <taxon>Bacillati</taxon>
        <taxon>Actinomycetota</taxon>
        <taxon>Actinomycetes</taxon>
        <taxon>Propionibacteriales</taxon>
        <taxon>Propionibacteriaceae</taxon>
        <taxon>Microlunatus</taxon>
    </lineage>
</organism>
<evidence type="ECO:0000256" key="1">
    <source>
        <dbReference type="SAM" id="Phobius"/>
    </source>
</evidence>
<keyword evidence="1" id="KW-0812">Transmembrane</keyword>
<dbReference type="EMBL" id="LT629772">
    <property type="protein sequence ID" value="SDT35647.1"/>
    <property type="molecule type" value="Genomic_DNA"/>
</dbReference>
<keyword evidence="1" id="KW-1133">Transmembrane helix</keyword>
<protein>
    <submittedName>
        <fullName evidence="2">Uncharacterized protein</fullName>
    </submittedName>
</protein>
<keyword evidence="3" id="KW-1185">Reference proteome</keyword>
<gene>
    <name evidence="2" type="ORF">SAMN04489812_5364</name>
</gene>
<sequence length="115" mass="11953">MRHNRTVPKPLRIAASAVITLGCAAMVLLLASQTTMTYSLPPRTSGGEASKHVTTFGPAVVGTGLVVALTVAAAGWLVWNVVRTPPSRLWPVAALLLIAAVVVQLVVAGMARPTF</sequence>
<evidence type="ECO:0000313" key="3">
    <source>
        <dbReference type="Proteomes" id="UP000199103"/>
    </source>
</evidence>
<proteinExistence type="predicted"/>
<dbReference type="Proteomes" id="UP000199103">
    <property type="component" value="Chromosome I"/>
</dbReference>